<reference evidence="1 2" key="1">
    <citation type="submission" date="2024-02" db="EMBL/GenBank/DDBJ databases">
        <authorList>
            <person name="Chen Y."/>
            <person name="Shah S."/>
            <person name="Dougan E. K."/>
            <person name="Thang M."/>
            <person name="Chan C."/>
        </authorList>
    </citation>
    <scope>NUCLEOTIDE SEQUENCE [LARGE SCALE GENOMIC DNA]</scope>
</reference>
<comment type="caution">
    <text evidence="1">The sequence shown here is derived from an EMBL/GenBank/DDBJ whole genome shotgun (WGS) entry which is preliminary data.</text>
</comment>
<protein>
    <submittedName>
        <fullName evidence="1">Uncharacterized protein</fullName>
    </submittedName>
</protein>
<evidence type="ECO:0000313" key="2">
    <source>
        <dbReference type="Proteomes" id="UP001642484"/>
    </source>
</evidence>
<keyword evidence="2" id="KW-1185">Reference proteome</keyword>
<gene>
    <name evidence="1" type="ORF">CCMP2556_LOCUS51716</name>
</gene>
<organism evidence="1 2">
    <name type="scientific">Durusdinium trenchii</name>
    <dbReference type="NCBI Taxonomy" id="1381693"/>
    <lineage>
        <taxon>Eukaryota</taxon>
        <taxon>Sar</taxon>
        <taxon>Alveolata</taxon>
        <taxon>Dinophyceae</taxon>
        <taxon>Suessiales</taxon>
        <taxon>Symbiodiniaceae</taxon>
        <taxon>Durusdinium</taxon>
    </lineage>
</organism>
<name>A0ABP0SGB4_9DINO</name>
<sequence length="763" mass="82214">MARVIGERALKRFDREVAAVLDTLVDRKAAVWSTTEGTSISAQLEDSLHAHLPAIGRVGANAVLMAAFLGRSWASRAQGTLHGDSAPRLPAAAYAQLLRRLGHDFAVNWLGLTAAGWQLPEESLAKSLAQQLCTVEKESFCNIAAALLAMANCHRTKVATAVQKVSDDLSLQVAFSMLLALLQDVCETAEQASADWAPLAVSLSSRALQDARAGELPRDLLRTRLERCPDPDVRAAWLQVLEVLGPETERGCLTAPEPWQLDLHPKAEVSEEVALFLAKPSSPPTFLPSPDVIHKAEKSAVPNGGTLRIDLYANPSAKAAQDAVVAALPPSRRCEALLSAAKAEAMHETLPLVLAAWHEAPESCSVVLLRRTPEQQASWPIPVLAPVLVALVRSDAAGWRAWKDGPFDRGLLAATWAGLCREDAPASARFIFWVLSEVVIPNLSSNTTRRFAAETAGLLADTLKADLFARRAEMQRAEVLQEGLLPSGAATRLQSLQQVPLAPLVLSLAEALSDQSAEDALVSWLNVATGIKDLPPQEVSTMQRCVDLHLARISVAKESATGYAGQLLRALMGADGDHLVQALAACVNPQQRAARGPVDLWLLLSAALHWPSRRLSDLVLKVLPEIFSDLTVLTPNSSVKGYRLDCSGRFVDFGVRVPVLRCVHCLYCCVLAESLQSPSEAANFLRSACEVTRNGVATLKVGCLQHLSTHFAAFLTAFLDMAPQNSPGLRAALLLVQSMRRKLGPKAPERLALMDDRLKSICA</sequence>
<accession>A0ABP0SGB4</accession>
<dbReference type="Proteomes" id="UP001642484">
    <property type="component" value="Unassembled WGS sequence"/>
</dbReference>
<proteinExistence type="predicted"/>
<evidence type="ECO:0000313" key="1">
    <source>
        <dbReference type="EMBL" id="CAK9111430.1"/>
    </source>
</evidence>
<dbReference type="EMBL" id="CAXAMN010027561">
    <property type="protein sequence ID" value="CAK9111430.1"/>
    <property type="molecule type" value="Genomic_DNA"/>
</dbReference>